<dbReference type="EC" id="3.4.11.-" evidence="10"/>
<keyword evidence="5 9" id="KW-0479">Metal-binding</keyword>
<evidence type="ECO:0000313" key="12">
    <source>
        <dbReference type="Proteomes" id="UP000323824"/>
    </source>
</evidence>
<dbReference type="KEGG" id="sper:EW093_00410"/>
<keyword evidence="3 9" id="KW-0031">Aminopeptidase</keyword>
<dbReference type="GO" id="GO:0008270">
    <property type="term" value="F:zinc ion binding"/>
    <property type="evidence" value="ECO:0007669"/>
    <property type="project" value="InterPro"/>
</dbReference>
<dbReference type="PANTHER" id="PTHR28570">
    <property type="entry name" value="ASPARTYL AMINOPEPTIDASE"/>
    <property type="match status" value="1"/>
</dbReference>
<protein>
    <recommendedName>
        <fullName evidence="10">M18 family aminopeptidase</fullName>
        <ecNumber evidence="10">3.4.11.-</ecNumber>
    </recommendedName>
</protein>
<sequence>MVKESSELAHDLVNFIDNSPVSFFASKQIKDELLNSGYTQLFEGDRWSLKLKGKFFIERNLSSIIAFEIGEDYPWESGFKLVGAHTDSPLLMIKNDSLNISAGCVRINVEAYGGGINSTWLDRELSIAGRVTVKEGSGFITQLVDFKRPIAIIPNLAIHLNRDVNKGFEYNKQNHLSALLTTDITDDKITLKDVLSKEFNINKDDILDMNLFLYDNQPGSVNGLSNDFISVGKLDNLAMCHSILCGLKESKSNISTKVGVFFDNEEVGSRTMQGADSNFLSSTLDRIVYSLGGSFEDNLRSRYNSFLISADGAHAQHPNFSEKHDSFYAPKLNCGPVLKISSNFRYATTANSSSMFISMCEKNDIPYQKMVNRSDIPSGSTIGPMSSANLGIETVDIGNPMLAMHSIRETCGVLDHYYMTKLLTEFYSS</sequence>
<dbReference type="GO" id="GO:0006508">
    <property type="term" value="P:proteolysis"/>
    <property type="evidence" value="ECO:0007669"/>
    <property type="project" value="UniProtKB-KW"/>
</dbReference>
<keyword evidence="6 9" id="KW-0378">Hydrolase</keyword>
<evidence type="ECO:0000256" key="4">
    <source>
        <dbReference type="ARBA" id="ARBA00022670"/>
    </source>
</evidence>
<evidence type="ECO:0000256" key="2">
    <source>
        <dbReference type="ARBA" id="ARBA00008290"/>
    </source>
</evidence>
<evidence type="ECO:0000256" key="6">
    <source>
        <dbReference type="ARBA" id="ARBA00022801"/>
    </source>
</evidence>
<evidence type="ECO:0000256" key="3">
    <source>
        <dbReference type="ARBA" id="ARBA00022438"/>
    </source>
</evidence>
<comment type="cofactor">
    <cofactor evidence="1 10">
        <name>Zn(2+)</name>
        <dbReference type="ChEBI" id="CHEBI:29105"/>
    </cofactor>
</comment>
<dbReference type="InterPro" id="IPR023358">
    <property type="entry name" value="Peptidase_M18_dom2"/>
</dbReference>
<evidence type="ECO:0000256" key="9">
    <source>
        <dbReference type="RuleBase" id="RU004386"/>
    </source>
</evidence>
<dbReference type="PRINTS" id="PR00932">
    <property type="entry name" value="AMINO1PTASE"/>
</dbReference>
<keyword evidence="7 9" id="KW-0862">Zinc</keyword>
<dbReference type="EMBL" id="CP035807">
    <property type="protein sequence ID" value="QEN03227.1"/>
    <property type="molecule type" value="Genomic_DNA"/>
</dbReference>
<dbReference type="SUPFAM" id="SSF53187">
    <property type="entry name" value="Zn-dependent exopeptidases"/>
    <property type="match status" value="1"/>
</dbReference>
<gene>
    <name evidence="11" type="ORF">EW093_00410</name>
</gene>
<dbReference type="GO" id="GO:0005737">
    <property type="term" value="C:cytoplasm"/>
    <property type="evidence" value="ECO:0007669"/>
    <property type="project" value="UniProtKB-ARBA"/>
</dbReference>
<dbReference type="Pfam" id="PF02127">
    <property type="entry name" value="Peptidase_M18"/>
    <property type="match status" value="1"/>
</dbReference>
<evidence type="ECO:0000313" key="11">
    <source>
        <dbReference type="EMBL" id="QEN03227.1"/>
    </source>
</evidence>
<dbReference type="CDD" id="cd05658">
    <property type="entry name" value="M18_DAP"/>
    <property type="match status" value="1"/>
</dbReference>
<dbReference type="RefSeq" id="WP_149566487.1">
    <property type="nucleotide sequence ID" value="NZ_CP035807.1"/>
</dbReference>
<keyword evidence="12" id="KW-1185">Reference proteome</keyword>
<evidence type="ECO:0000256" key="8">
    <source>
        <dbReference type="ARBA" id="ARBA00023049"/>
    </source>
</evidence>
<dbReference type="GO" id="GO:0004177">
    <property type="term" value="F:aminopeptidase activity"/>
    <property type="evidence" value="ECO:0007669"/>
    <property type="project" value="UniProtKB-KW"/>
</dbReference>
<comment type="similarity">
    <text evidence="2 9">Belongs to the peptidase M18 family.</text>
</comment>
<dbReference type="InterPro" id="IPR001948">
    <property type="entry name" value="Peptidase_M18"/>
</dbReference>
<dbReference type="AlphaFoldDB" id="A0A5C1Q779"/>
<dbReference type="SUPFAM" id="SSF101821">
    <property type="entry name" value="Aminopeptidase/glucanase lid domain"/>
    <property type="match status" value="1"/>
</dbReference>
<dbReference type="PANTHER" id="PTHR28570:SF3">
    <property type="entry name" value="ASPARTYL AMINOPEPTIDASE"/>
    <property type="match status" value="1"/>
</dbReference>
<evidence type="ECO:0000256" key="1">
    <source>
        <dbReference type="ARBA" id="ARBA00001947"/>
    </source>
</evidence>
<dbReference type="Proteomes" id="UP000323824">
    <property type="component" value="Chromosome"/>
</dbReference>
<keyword evidence="8 9" id="KW-0482">Metalloprotease</keyword>
<name>A0A5C1Q779_9SPIO</name>
<reference evidence="11 12" key="2">
    <citation type="submission" date="2019-09" db="EMBL/GenBank/DDBJ databases">
        <title>Complete Genome Sequence and Methylome Analysis of free living Spirochaetas.</title>
        <authorList>
            <person name="Leshcheva N."/>
            <person name="Mikheeva N."/>
        </authorList>
    </citation>
    <scope>NUCLEOTIDE SEQUENCE [LARGE SCALE GENOMIC DNA]</scope>
    <source>
        <strain evidence="11 12">P</strain>
    </source>
</reference>
<dbReference type="Gene3D" id="3.40.630.10">
    <property type="entry name" value="Zn peptidases"/>
    <property type="match status" value="1"/>
</dbReference>
<evidence type="ECO:0000256" key="10">
    <source>
        <dbReference type="RuleBase" id="RU004387"/>
    </source>
</evidence>
<proteinExistence type="inferred from homology"/>
<keyword evidence="4 9" id="KW-0645">Protease</keyword>
<dbReference type="Gene3D" id="2.30.250.10">
    <property type="entry name" value="Aminopeptidase i, Domain 2"/>
    <property type="match status" value="1"/>
</dbReference>
<organism evidence="11 12">
    <name type="scientific">Thiospirochaeta perfilievii</name>
    <dbReference type="NCBI Taxonomy" id="252967"/>
    <lineage>
        <taxon>Bacteria</taxon>
        <taxon>Pseudomonadati</taxon>
        <taxon>Spirochaetota</taxon>
        <taxon>Spirochaetia</taxon>
        <taxon>Spirochaetales</taxon>
        <taxon>Spirochaetaceae</taxon>
        <taxon>Thiospirochaeta</taxon>
    </lineage>
</organism>
<dbReference type="OrthoDB" id="9764268at2"/>
<reference evidence="11 12" key="1">
    <citation type="submission" date="2019-02" db="EMBL/GenBank/DDBJ databases">
        <authorList>
            <person name="Fomenkov A."/>
            <person name="Dubinina G."/>
            <person name="Grabovich M."/>
            <person name="Vincze T."/>
            <person name="Roberts R.J."/>
        </authorList>
    </citation>
    <scope>NUCLEOTIDE SEQUENCE [LARGE SCALE GENOMIC DNA]</scope>
    <source>
        <strain evidence="11 12">P</strain>
    </source>
</reference>
<evidence type="ECO:0000256" key="7">
    <source>
        <dbReference type="ARBA" id="ARBA00022833"/>
    </source>
</evidence>
<dbReference type="NCBIfam" id="NF002759">
    <property type="entry name" value="PRK02813.1"/>
    <property type="match status" value="1"/>
</dbReference>
<accession>A0A5C1Q779</accession>
<dbReference type="GO" id="GO:0008237">
    <property type="term" value="F:metallopeptidase activity"/>
    <property type="evidence" value="ECO:0007669"/>
    <property type="project" value="UniProtKB-KW"/>
</dbReference>
<evidence type="ECO:0000256" key="5">
    <source>
        <dbReference type="ARBA" id="ARBA00022723"/>
    </source>
</evidence>